<protein>
    <submittedName>
        <fullName evidence="2">2'-5' RNA ligase</fullName>
    </submittedName>
</protein>
<gene>
    <name evidence="2" type="ORF">B3C1_09787</name>
</gene>
<dbReference type="STRING" id="745411.B3C1_09787"/>
<dbReference type="PANTHER" id="PTHR35561">
    <property type="entry name" value="RNA 2',3'-CYCLIC PHOSPHODIESTERASE"/>
    <property type="match status" value="1"/>
</dbReference>
<evidence type="ECO:0000313" key="2">
    <source>
        <dbReference type="EMBL" id="EKE73679.1"/>
    </source>
</evidence>
<dbReference type="SUPFAM" id="SSF55144">
    <property type="entry name" value="LigT-like"/>
    <property type="match status" value="1"/>
</dbReference>
<keyword evidence="3" id="KW-1185">Reference proteome</keyword>
<evidence type="ECO:0000256" key="1">
    <source>
        <dbReference type="ARBA" id="ARBA00022801"/>
    </source>
</evidence>
<sequence>MMSMRLFFGIALDRADSEQVQQWSRAALGHLPKAVPARNYHLTLAFMGELPQGHLEQALAGAAALPFSPFSLTLDSFGQWPRSGISFLAPSQPPAPLLALATALQQLSCDLGGFCDKRRYQPHLTLARAQHQPLVPRLAPPALTLSVTGFDLFHSDQGRYLSVANFG</sequence>
<reference evidence="2 3" key="1">
    <citation type="journal article" date="2012" name="J. Bacteriol.">
        <title>Genome Sequence of Gallaecimonas xiamenensis Type Strain 3-C-1.</title>
        <authorList>
            <person name="Lai Q."/>
            <person name="Wang L."/>
            <person name="Wang W."/>
            <person name="Shao Z."/>
        </authorList>
    </citation>
    <scope>NUCLEOTIDE SEQUENCE [LARGE SCALE GENOMIC DNA]</scope>
    <source>
        <strain evidence="2 3">3-C-1</strain>
    </source>
</reference>
<organism evidence="2 3">
    <name type="scientific">Gallaecimonas xiamenensis 3-C-1</name>
    <dbReference type="NCBI Taxonomy" id="745411"/>
    <lineage>
        <taxon>Bacteria</taxon>
        <taxon>Pseudomonadati</taxon>
        <taxon>Pseudomonadota</taxon>
        <taxon>Gammaproteobacteria</taxon>
        <taxon>Enterobacterales</taxon>
        <taxon>Gallaecimonadaceae</taxon>
        <taxon>Gallaecimonas</taxon>
    </lineage>
</organism>
<comment type="caution">
    <text evidence="2">The sequence shown here is derived from an EMBL/GenBank/DDBJ whole genome shotgun (WGS) entry which is preliminary data.</text>
</comment>
<dbReference type="GO" id="GO:0016874">
    <property type="term" value="F:ligase activity"/>
    <property type="evidence" value="ECO:0007669"/>
    <property type="project" value="UniProtKB-KW"/>
</dbReference>
<dbReference type="NCBIfam" id="TIGR02258">
    <property type="entry name" value="2_5_ligase"/>
    <property type="match status" value="1"/>
</dbReference>
<dbReference type="GO" id="GO:0008664">
    <property type="term" value="F:RNA 2',3'-cyclic 3'-phosphodiesterase activity"/>
    <property type="evidence" value="ECO:0007669"/>
    <property type="project" value="InterPro"/>
</dbReference>
<dbReference type="EMBL" id="AMRI01000012">
    <property type="protein sequence ID" value="EKE73679.1"/>
    <property type="molecule type" value="Genomic_DNA"/>
</dbReference>
<dbReference type="Proteomes" id="UP000006755">
    <property type="component" value="Unassembled WGS sequence"/>
</dbReference>
<evidence type="ECO:0000313" key="3">
    <source>
        <dbReference type="Proteomes" id="UP000006755"/>
    </source>
</evidence>
<dbReference type="OrthoDB" id="7061261at2"/>
<accession>K2JTJ6</accession>
<dbReference type="GO" id="GO:0004113">
    <property type="term" value="F:2',3'-cyclic-nucleotide 3'-phosphodiesterase activity"/>
    <property type="evidence" value="ECO:0007669"/>
    <property type="project" value="InterPro"/>
</dbReference>
<proteinExistence type="predicted"/>
<dbReference type="PANTHER" id="PTHR35561:SF1">
    <property type="entry name" value="RNA 2',3'-CYCLIC PHOSPHODIESTERASE"/>
    <property type="match status" value="1"/>
</dbReference>
<name>K2JTJ6_9GAMM</name>
<dbReference type="InterPro" id="IPR009097">
    <property type="entry name" value="Cyclic_Pdiesterase"/>
</dbReference>
<dbReference type="eggNOG" id="COG1514">
    <property type="taxonomic scope" value="Bacteria"/>
</dbReference>
<keyword evidence="1" id="KW-0378">Hydrolase</keyword>
<dbReference type="Pfam" id="PF13563">
    <property type="entry name" value="2_5_RNA_ligase2"/>
    <property type="match status" value="1"/>
</dbReference>
<dbReference type="InterPro" id="IPR004175">
    <property type="entry name" value="RNA_CPDase"/>
</dbReference>
<dbReference type="Gene3D" id="3.90.1140.10">
    <property type="entry name" value="Cyclic phosphodiesterase"/>
    <property type="match status" value="1"/>
</dbReference>
<dbReference type="PATRIC" id="fig|745411.4.peg.1918"/>
<dbReference type="AlphaFoldDB" id="K2JTJ6"/>
<keyword evidence="2" id="KW-0436">Ligase</keyword>